<dbReference type="PANTHER" id="PTHR12117:SF0">
    <property type="entry name" value="PROLYL 3-HYDROXYLASE OGFOD1"/>
    <property type="match status" value="1"/>
</dbReference>
<sequence>MSKTLFAVNPNADLRSAQAQFSSKGRTQVRDFLVPEAAEEIRRLLRDGTPWGLSIQAGDADQPEQVRAEELQQEAVRQKIGDRVRDAHRAASEGRFSFVHARYSLVDAYLGQWRPGGPHDILLEYLNAPDFLDPLRTLTGIPEIRKADAHASLFAPGHFLTSHLDEHSGEGRRVAYVLNFAPDEWFTDWGGYLVFFDADGDIVEGFRPRFNSLNLFRVPQAHSVTFVPPFAPATRLAISGWLLDR</sequence>
<dbReference type="InterPro" id="IPR039558">
    <property type="entry name" value="TPA1/OFD1_N"/>
</dbReference>
<gene>
    <name evidence="2" type="ORF">N0B51_11845</name>
</gene>
<reference evidence="2" key="1">
    <citation type="submission" date="2022-09" db="EMBL/GenBank/DDBJ databases">
        <title>The genome sequence of Tsuneonella sp. YG55.</title>
        <authorList>
            <person name="Liu Y."/>
        </authorList>
    </citation>
    <scope>NUCLEOTIDE SEQUENCE</scope>
    <source>
        <strain evidence="2">YG55</strain>
    </source>
</reference>
<name>A0A9X2W2Q5_9SPHN</name>
<dbReference type="Proteomes" id="UP001142648">
    <property type="component" value="Unassembled WGS sequence"/>
</dbReference>
<dbReference type="Pfam" id="PF13661">
    <property type="entry name" value="2OG-FeII_Oxy_4"/>
    <property type="match status" value="1"/>
</dbReference>
<evidence type="ECO:0000313" key="3">
    <source>
        <dbReference type="Proteomes" id="UP001142648"/>
    </source>
</evidence>
<evidence type="ECO:0000313" key="2">
    <source>
        <dbReference type="EMBL" id="MCT2559672.1"/>
    </source>
</evidence>
<dbReference type="RefSeq" id="WP_259962577.1">
    <property type="nucleotide sequence ID" value="NZ_JAOAMV010000005.1"/>
</dbReference>
<dbReference type="EMBL" id="JAOAMV010000005">
    <property type="protein sequence ID" value="MCT2559672.1"/>
    <property type="molecule type" value="Genomic_DNA"/>
</dbReference>
<organism evidence="2 3">
    <name type="scientific">Tsuneonella litorea</name>
    <dbReference type="NCBI Taxonomy" id="2976475"/>
    <lineage>
        <taxon>Bacteria</taxon>
        <taxon>Pseudomonadati</taxon>
        <taxon>Pseudomonadota</taxon>
        <taxon>Alphaproteobacteria</taxon>
        <taxon>Sphingomonadales</taxon>
        <taxon>Erythrobacteraceae</taxon>
        <taxon>Tsuneonella</taxon>
    </lineage>
</organism>
<dbReference type="Gene3D" id="2.60.120.620">
    <property type="entry name" value="q2cbj1_9rhob like domain"/>
    <property type="match status" value="1"/>
</dbReference>
<protein>
    <submittedName>
        <fullName evidence="2">2OG-Fe(II) oxygenase</fullName>
    </submittedName>
</protein>
<evidence type="ECO:0000259" key="1">
    <source>
        <dbReference type="Pfam" id="PF13661"/>
    </source>
</evidence>
<feature type="domain" description="Prolyl 3,4-dihydroxylase TPA1/OFD1 N-terminal" evidence="1">
    <location>
        <begin position="150"/>
        <end position="242"/>
    </location>
</feature>
<dbReference type="GO" id="GO:0005737">
    <property type="term" value="C:cytoplasm"/>
    <property type="evidence" value="ECO:0007669"/>
    <property type="project" value="TreeGrafter"/>
</dbReference>
<dbReference type="GO" id="GO:0006449">
    <property type="term" value="P:regulation of translational termination"/>
    <property type="evidence" value="ECO:0007669"/>
    <property type="project" value="TreeGrafter"/>
</dbReference>
<dbReference type="AlphaFoldDB" id="A0A9X2W2Q5"/>
<dbReference type="GO" id="GO:0031543">
    <property type="term" value="F:peptidyl-proline dioxygenase activity"/>
    <property type="evidence" value="ECO:0007669"/>
    <property type="project" value="TreeGrafter"/>
</dbReference>
<comment type="caution">
    <text evidence="2">The sequence shown here is derived from an EMBL/GenBank/DDBJ whole genome shotgun (WGS) entry which is preliminary data.</text>
</comment>
<dbReference type="InterPro" id="IPR051842">
    <property type="entry name" value="uS12_prolyl_hydroxylase"/>
</dbReference>
<accession>A0A9X2W2Q5</accession>
<keyword evidence="3" id="KW-1185">Reference proteome</keyword>
<proteinExistence type="predicted"/>
<dbReference type="PANTHER" id="PTHR12117">
    <property type="entry name" value="HISTONE ACETYLTRANSFERASE COMPLEX"/>
    <property type="match status" value="1"/>
</dbReference>